<organism evidence="1">
    <name type="scientific">hydrothermal vent metagenome</name>
    <dbReference type="NCBI Taxonomy" id="652676"/>
    <lineage>
        <taxon>unclassified sequences</taxon>
        <taxon>metagenomes</taxon>
        <taxon>ecological metagenomes</taxon>
    </lineage>
</organism>
<name>A0A3B0UR29_9ZZZZ</name>
<proteinExistence type="predicted"/>
<accession>A0A3B0UR29</accession>
<reference evidence="1" key="1">
    <citation type="submission" date="2018-06" db="EMBL/GenBank/DDBJ databases">
        <authorList>
            <person name="Zhirakovskaya E."/>
        </authorList>
    </citation>
    <scope>NUCLEOTIDE SEQUENCE</scope>
</reference>
<dbReference type="EMBL" id="UOEU01000442">
    <property type="protein sequence ID" value="VAW33338.1"/>
    <property type="molecule type" value="Genomic_DNA"/>
</dbReference>
<dbReference type="AlphaFoldDB" id="A0A3B0UR29"/>
<evidence type="ECO:0000313" key="1">
    <source>
        <dbReference type="EMBL" id="VAW33338.1"/>
    </source>
</evidence>
<protein>
    <submittedName>
        <fullName evidence="1">Uncharacterized protein</fullName>
    </submittedName>
</protein>
<gene>
    <name evidence="1" type="ORF">MNBD_CHLOROFLEXI01-5378</name>
</gene>
<sequence>MSDLDQNNQVIISVYQSLTDSKQGTRGYRMLSDYFQSLDDVPTLLNLLADKQILSEPSVSTSLKLDLKVPSAPLMSPAGVWTDSTGGQLYGWAYTSSNGGFYWGNGYTDYLTSASYFQTLRVRTYNDCGYWHQISDSNVITEYYKSGATQVTVLLGSNQCGSLFQTVSNHSSQRYPSVSTYVSGTTSATCTGSDC</sequence>